<accession>A0A8T0GXN4</accession>
<proteinExistence type="predicted"/>
<dbReference type="AlphaFoldDB" id="A0A8T0GXN4"/>
<organism evidence="2 3">
    <name type="scientific">Ceratodon purpureus</name>
    <name type="common">Fire moss</name>
    <name type="synonym">Dicranum purpureum</name>
    <dbReference type="NCBI Taxonomy" id="3225"/>
    <lineage>
        <taxon>Eukaryota</taxon>
        <taxon>Viridiplantae</taxon>
        <taxon>Streptophyta</taxon>
        <taxon>Embryophyta</taxon>
        <taxon>Bryophyta</taxon>
        <taxon>Bryophytina</taxon>
        <taxon>Bryopsida</taxon>
        <taxon>Dicranidae</taxon>
        <taxon>Pseudoditrichales</taxon>
        <taxon>Ditrichaceae</taxon>
        <taxon>Ceratodon</taxon>
    </lineage>
</organism>
<keyword evidence="3" id="KW-1185">Reference proteome</keyword>
<dbReference type="Proteomes" id="UP000822688">
    <property type="component" value="Chromosome 8"/>
</dbReference>
<feature type="region of interest" description="Disordered" evidence="1">
    <location>
        <begin position="1"/>
        <end position="63"/>
    </location>
</feature>
<feature type="region of interest" description="Disordered" evidence="1">
    <location>
        <begin position="76"/>
        <end position="142"/>
    </location>
</feature>
<dbReference type="EMBL" id="CM026429">
    <property type="protein sequence ID" value="KAG0563195.1"/>
    <property type="molecule type" value="Genomic_DNA"/>
</dbReference>
<feature type="compositionally biased region" description="Pro residues" evidence="1">
    <location>
        <begin position="39"/>
        <end position="55"/>
    </location>
</feature>
<evidence type="ECO:0000256" key="1">
    <source>
        <dbReference type="SAM" id="MobiDB-lite"/>
    </source>
</evidence>
<name>A0A8T0GXN4_CERPU</name>
<gene>
    <name evidence="2" type="ORF">KC19_8G010700</name>
</gene>
<evidence type="ECO:0000313" key="3">
    <source>
        <dbReference type="Proteomes" id="UP000822688"/>
    </source>
</evidence>
<evidence type="ECO:0000313" key="2">
    <source>
        <dbReference type="EMBL" id="KAG0563195.1"/>
    </source>
</evidence>
<sequence length="142" mass="16230">MTRESGSNPIVSHKVKTPDIDAIAPARSESDMHQNYRPFLPPQPPRHQRPQPHPNPKSTERDLSIIKPSQTNHLQFTTAKHLYNRSQRTKPILSYKPIPIIPPTQTRNIDANSDDGYPTQRSTWSLVGRHPNRKNPPKTPNQ</sequence>
<reference evidence="2" key="1">
    <citation type="submission" date="2020-06" db="EMBL/GenBank/DDBJ databases">
        <title>WGS assembly of Ceratodon purpureus strain R40.</title>
        <authorList>
            <person name="Carey S.B."/>
            <person name="Jenkins J."/>
            <person name="Shu S."/>
            <person name="Lovell J.T."/>
            <person name="Sreedasyam A."/>
            <person name="Maumus F."/>
            <person name="Tiley G.P."/>
            <person name="Fernandez-Pozo N."/>
            <person name="Barry K."/>
            <person name="Chen C."/>
            <person name="Wang M."/>
            <person name="Lipzen A."/>
            <person name="Daum C."/>
            <person name="Saski C.A."/>
            <person name="Payton A.C."/>
            <person name="Mcbreen J.C."/>
            <person name="Conrad R.E."/>
            <person name="Kollar L.M."/>
            <person name="Olsson S."/>
            <person name="Huttunen S."/>
            <person name="Landis J.B."/>
            <person name="Wickett N.J."/>
            <person name="Johnson M.G."/>
            <person name="Rensing S.A."/>
            <person name="Grimwood J."/>
            <person name="Schmutz J."/>
            <person name="Mcdaniel S.F."/>
        </authorList>
    </citation>
    <scope>NUCLEOTIDE SEQUENCE</scope>
    <source>
        <strain evidence="2">R40</strain>
    </source>
</reference>
<comment type="caution">
    <text evidence="2">The sequence shown here is derived from an EMBL/GenBank/DDBJ whole genome shotgun (WGS) entry which is preliminary data.</text>
</comment>
<feature type="compositionally biased region" description="Polar residues" evidence="1">
    <location>
        <begin position="1"/>
        <end position="10"/>
    </location>
</feature>
<protein>
    <submittedName>
        <fullName evidence="2">Uncharacterized protein</fullName>
    </submittedName>
</protein>